<proteinExistence type="predicted"/>
<dbReference type="Proteomes" id="UP000183561">
    <property type="component" value="Unassembled WGS sequence"/>
</dbReference>
<keyword evidence="3" id="KW-1185">Reference proteome</keyword>
<feature type="region of interest" description="Disordered" evidence="1">
    <location>
        <begin position="1"/>
        <end position="25"/>
    </location>
</feature>
<feature type="compositionally biased region" description="Polar residues" evidence="1">
    <location>
        <begin position="1"/>
        <end position="10"/>
    </location>
</feature>
<organism evidence="2 3">
    <name type="scientific">Rhodococcus koreensis</name>
    <dbReference type="NCBI Taxonomy" id="99653"/>
    <lineage>
        <taxon>Bacteria</taxon>
        <taxon>Bacillati</taxon>
        <taxon>Actinomycetota</taxon>
        <taxon>Actinomycetes</taxon>
        <taxon>Mycobacteriales</taxon>
        <taxon>Nocardiaceae</taxon>
        <taxon>Rhodococcus</taxon>
    </lineage>
</organism>
<accession>A0A1H4WH34</accession>
<dbReference type="AlphaFoldDB" id="A0A1H4WH34"/>
<name>A0A1H4WH34_9NOCA</name>
<reference evidence="3" key="1">
    <citation type="submission" date="2016-10" db="EMBL/GenBank/DDBJ databases">
        <authorList>
            <person name="Varghese N."/>
            <person name="Submissions S."/>
        </authorList>
    </citation>
    <scope>NUCLEOTIDE SEQUENCE [LARGE SCALE GENOMIC DNA]</scope>
    <source>
        <strain evidence="3">DSM 44498</strain>
    </source>
</reference>
<evidence type="ECO:0000256" key="1">
    <source>
        <dbReference type="SAM" id="MobiDB-lite"/>
    </source>
</evidence>
<dbReference type="EMBL" id="FNSV01000005">
    <property type="protein sequence ID" value="SEC92400.1"/>
    <property type="molecule type" value="Genomic_DNA"/>
</dbReference>
<evidence type="ECO:0000313" key="2">
    <source>
        <dbReference type="EMBL" id="SEC92400.1"/>
    </source>
</evidence>
<sequence length="53" mass="5767">MTRLQASSVSAPHHSIPTRRVLSTPEILHRIQAMFADRDDPGSAAPEENPSST</sequence>
<protein>
    <submittedName>
        <fullName evidence="2">Uncharacterized protein</fullName>
    </submittedName>
</protein>
<gene>
    <name evidence="2" type="ORF">SAMN04490239_6000</name>
</gene>
<evidence type="ECO:0000313" key="3">
    <source>
        <dbReference type="Proteomes" id="UP000183561"/>
    </source>
</evidence>